<proteinExistence type="predicted"/>
<dbReference type="AlphaFoldDB" id="A0A840L6A0"/>
<dbReference type="Proteomes" id="UP000562027">
    <property type="component" value="Unassembled WGS sequence"/>
</dbReference>
<keyword evidence="5" id="KW-1185">Reference proteome</keyword>
<accession>A0A840L6A0</accession>
<dbReference type="InterPro" id="IPR027417">
    <property type="entry name" value="P-loop_NTPase"/>
</dbReference>
<dbReference type="RefSeq" id="WP_184296214.1">
    <property type="nucleotide sequence ID" value="NZ_JACHLP010000001.1"/>
</dbReference>
<evidence type="ECO:0000256" key="1">
    <source>
        <dbReference type="SAM" id="MobiDB-lite"/>
    </source>
</evidence>
<comment type="caution">
    <text evidence="4">The sequence shown here is derived from an EMBL/GenBank/DDBJ whole genome shotgun (WGS) entry which is preliminary data.</text>
</comment>
<name>A0A840L6A0_9BURK</name>
<evidence type="ECO:0000313" key="4">
    <source>
        <dbReference type="EMBL" id="MBB4842212.1"/>
    </source>
</evidence>
<dbReference type="Gene3D" id="3.40.50.300">
    <property type="entry name" value="P-loop containing nucleotide triphosphate hydrolases"/>
    <property type="match status" value="1"/>
</dbReference>
<evidence type="ECO:0000259" key="3">
    <source>
        <dbReference type="Pfam" id="PF05707"/>
    </source>
</evidence>
<dbReference type="EMBL" id="JACHLP010000001">
    <property type="protein sequence ID" value="MBB4842212.1"/>
    <property type="molecule type" value="Genomic_DNA"/>
</dbReference>
<reference evidence="4 5" key="1">
    <citation type="submission" date="2020-08" db="EMBL/GenBank/DDBJ databases">
        <title>Functional genomics of gut bacteria from endangered species of beetles.</title>
        <authorList>
            <person name="Carlos-Shanley C."/>
        </authorList>
    </citation>
    <scope>NUCLEOTIDE SEQUENCE [LARGE SCALE GENOMIC DNA]</scope>
    <source>
        <strain evidence="4 5">S00239</strain>
    </source>
</reference>
<protein>
    <submittedName>
        <fullName evidence="4">Zona occludens toxin (Predicted ATPase)</fullName>
    </submittedName>
</protein>
<dbReference type="SUPFAM" id="SSF52540">
    <property type="entry name" value="P-loop containing nucleoside triphosphate hydrolases"/>
    <property type="match status" value="1"/>
</dbReference>
<keyword evidence="2" id="KW-0812">Transmembrane</keyword>
<dbReference type="InterPro" id="IPR008900">
    <property type="entry name" value="Zot_N"/>
</dbReference>
<feature type="region of interest" description="Disordered" evidence="1">
    <location>
        <begin position="284"/>
        <end position="305"/>
    </location>
</feature>
<feature type="region of interest" description="Disordered" evidence="1">
    <location>
        <begin position="406"/>
        <end position="428"/>
    </location>
</feature>
<sequence>MGVHHLITGLNGAGKTLYTVATKLLPLSKSTINCQGADIPRRLVVGGIPDLLIPHELMEIPELDPEIFVDEWASVIRERGQPAVRFVRRAIVNEKTGAMGYVACDEDAQGAEPIVWSALNWWAWCQPGDVLVIDEAQRLFRPMASGRKVPKFVARLETARHYGVEFIYLTQHPQLLHTNLRNLVGPHEDVRRVFGSSRVMVYLWDKCSNPDRIAKATGRMWRHDKKAFGLYKSSELHTKFAQRLPFAVWGLLGGLVLLGVMGWTLKGRLTDRFSSSAAASGPHAAASSPVGTVPAPEPPSAQPGVATAVAGSGRFPVYDAEPFKLGREPYAGRALQIEGGYSAGNFTYALFGVLVDGQRVATVTLAQLVRAGYEYTEIGPCAGLLRFGQVERVLACGKRQVVPDAQSSPAAPAAPAGPAPVATGGASA</sequence>
<keyword evidence="2" id="KW-0472">Membrane</keyword>
<evidence type="ECO:0000256" key="2">
    <source>
        <dbReference type="SAM" id="Phobius"/>
    </source>
</evidence>
<evidence type="ECO:0000313" key="5">
    <source>
        <dbReference type="Proteomes" id="UP000562027"/>
    </source>
</evidence>
<gene>
    <name evidence="4" type="ORF">HNP55_000707</name>
</gene>
<organism evidence="4 5">
    <name type="scientific">Roseateles oligotrophus</name>
    <dbReference type="NCBI Taxonomy" id="1769250"/>
    <lineage>
        <taxon>Bacteria</taxon>
        <taxon>Pseudomonadati</taxon>
        <taxon>Pseudomonadota</taxon>
        <taxon>Betaproteobacteria</taxon>
        <taxon>Burkholderiales</taxon>
        <taxon>Sphaerotilaceae</taxon>
        <taxon>Roseateles</taxon>
    </lineage>
</organism>
<feature type="domain" description="Zona occludens toxin N-terminal" evidence="3">
    <location>
        <begin position="121"/>
        <end position="234"/>
    </location>
</feature>
<keyword evidence="2" id="KW-1133">Transmembrane helix</keyword>
<dbReference type="Pfam" id="PF05707">
    <property type="entry name" value="Zot"/>
    <property type="match status" value="1"/>
</dbReference>
<feature type="transmembrane region" description="Helical" evidence="2">
    <location>
        <begin position="246"/>
        <end position="265"/>
    </location>
</feature>